<evidence type="ECO:0000313" key="1">
    <source>
        <dbReference type="EMBL" id="GAA3903810.1"/>
    </source>
</evidence>
<gene>
    <name evidence="1" type="ORF">GCM10022276_23090</name>
</gene>
<evidence type="ECO:0000313" key="2">
    <source>
        <dbReference type="Proteomes" id="UP001500827"/>
    </source>
</evidence>
<dbReference type="Proteomes" id="UP001500827">
    <property type="component" value="Unassembled WGS sequence"/>
</dbReference>
<proteinExistence type="predicted"/>
<sequence>MEVRTRKPGGLDILDGPDRHQRWPARELCELALNLTGTMLIDLDSLANFVRLRDCY</sequence>
<protein>
    <submittedName>
        <fullName evidence="1">Uncharacterized protein</fullName>
    </submittedName>
</protein>
<keyword evidence="2" id="KW-1185">Reference proteome</keyword>
<name>A0ABP7LKR0_9SPHN</name>
<organism evidence="1 2">
    <name type="scientific">Sphingomonas limnosediminicola</name>
    <dbReference type="NCBI Taxonomy" id="940133"/>
    <lineage>
        <taxon>Bacteria</taxon>
        <taxon>Pseudomonadati</taxon>
        <taxon>Pseudomonadota</taxon>
        <taxon>Alphaproteobacteria</taxon>
        <taxon>Sphingomonadales</taxon>
        <taxon>Sphingomonadaceae</taxon>
        <taxon>Sphingomonas</taxon>
    </lineage>
</organism>
<reference evidence="2" key="1">
    <citation type="journal article" date="2019" name="Int. J. Syst. Evol. Microbiol.">
        <title>The Global Catalogue of Microorganisms (GCM) 10K type strain sequencing project: providing services to taxonomists for standard genome sequencing and annotation.</title>
        <authorList>
            <consortium name="The Broad Institute Genomics Platform"/>
            <consortium name="The Broad Institute Genome Sequencing Center for Infectious Disease"/>
            <person name="Wu L."/>
            <person name="Ma J."/>
        </authorList>
    </citation>
    <scope>NUCLEOTIDE SEQUENCE [LARGE SCALE GENOMIC DNA]</scope>
    <source>
        <strain evidence="2">JCM 17543</strain>
    </source>
</reference>
<dbReference type="EMBL" id="BAABBM010000001">
    <property type="protein sequence ID" value="GAA3903810.1"/>
    <property type="molecule type" value="Genomic_DNA"/>
</dbReference>
<accession>A0ABP7LKR0</accession>
<comment type="caution">
    <text evidence="1">The sequence shown here is derived from an EMBL/GenBank/DDBJ whole genome shotgun (WGS) entry which is preliminary data.</text>
</comment>